<dbReference type="AlphaFoldDB" id="A0A4U5M8H2"/>
<reference evidence="3 4" key="1">
    <citation type="journal article" date="2015" name="Genome Biol.">
        <title>Comparative genomics of Steinernema reveals deeply conserved gene regulatory networks.</title>
        <authorList>
            <person name="Dillman A.R."/>
            <person name="Macchietto M."/>
            <person name="Porter C.F."/>
            <person name="Rogers A."/>
            <person name="Williams B."/>
            <person name="Antoshechkin I."/>
            <person name="Lee M.M."/>
            <person name="Goodwin Z."/>
            <person name="Lu X."/>
            <person name="Lewis E.E."/>
            <person name="Goodrich-Blair H."/>
            <person name="Stock S.P."/>
            <person name="Adams B.J."/>
            <person name="Sternberg P.W."/>
            <person name="Mortazavi A."/>
        </authorList>
    </citation>
    <scope>NUCLEOTIDE SEQUENCE [LARGE SCALE GENOMIC DNA]</scope>
    <source>
        <strain evidence="3 4">ALL</strain>
    </source>
</reference>
<keyword evidence="2" id="KW-1133">Transmembrane helix</keyword>
<organism evidence="3 4">
    <name type="scientific">Steinernema carpocapsae</name>
    <name type="common">Entomopathogenic nematode</name>
    <dbReference type="NCBI Taxonomy" id="34508"/>
    <lineage>
        <taxon>Eukaryota</taxon>
        <taxon>Metazoa</taxon>
        <taxon>Ecdysozoa</taxon>
        <taxon>Nematoda</taxon>
        <taxon>Chromadorea</taxon>
        <taxon>Rhabditida</taxon>
        <taxon>Tylenchina</taxon>
        <taxon>Panagrolaimomorpha</taxon>
        <taxon>Strongyloidoidea</taxon>
        <taxon>Steinernematidae</taxon>
        <taxon>Steinernema</taxon>
    </lineage>
</organism>
<keyword evidence="4" id="KW-1185">Reference proteome</keyword>
<dbReference type="EMBL" id="AZBU02000009">
    <property type="protein sequence ID" value="TKR65234.1"/>
    <property type="molecule type" value="Genomic_DNA"/>
</dbReference>
<reference evidence="3 4" key="2">
    <citation type="journal article" date="2019" name="G3 (Bethesda)">
        <title>Hybrid Assembly of the Genome of the Entomopathogenic Nematode Steinernema carpocapsae Identifies the X-Chromosome.</title>
        <authorList>
            <person name="Serra L."/>
            <person name="Macchietto M."/>
            <person name="Macias-Munoz A."/>
            <person name="McGill C.J."/>
            <person name="Rodriguez I.M."/>
            <person name="Rodriguez B."/>
            <person name="Murad R."/>
            <person name="Mortazavi A."/>
        </authorList>
    </citation>
    <scope>NUCLEOTIDE SEQUENCE [LARGE SCALE GENOMIC DNA]</scope>
    <source>
        <strain evidence="3 4">ALL</strain>
    </source>
</reference>
<protein>
    <submittedName>
        <fullName evidence="3">Uncharacterized protein</fullName>
    </submittedName>
</protein>
<evidence type="ECO:0000256" key="2">
    <source>
        <dbReference type="SAM" id="Phobius"/>
    </source>
</evidence>
<feature type="transmembrane region" description="Helical" evidence="2">
    <location>
        <begin position="49"/>
        <end position="72"/>
    </location>
</feature>
<accession>A0A4U5M8H2</accession>
<name>A0A4U5M8H2_STECR</name>
<keyword evidence="2" id="KW-0472">Membrane</keyword>
<dbReference type="Proteomes" id="UP000298663">
    <property type="component" value="Unassembled WGS sequence"/>
</dbReference>
<evidence type="ECO:0000256" key="1">
    <source>
        <dbReference type="SAM" id="MobiDB-lite"/>
    </source>
</evidence>
<feature type="compositionally biased region" description="Acidic residues" evidence="1">
    <location>
        <begin position="29"/>
        <end position="41"/>
    </location>
</feature>
<proteinExistence type="predicted"/>
<evidence type="ECO:0000313" key="4">
    <source>
        <dbReference type="Proteomes" id="UP000298663"/>
    </source>
</evidence>
<feature type="region of interest" description="Disordered" evidence="1">
    <location>
        <begin position="1"/>
        <end position="41"/>
    </location>
</feature>
<sequence>MTTTEAPPRYFVLKTPPGYKKREERLAQNEEEDEDEYEDDEEEFDITEWYLTIFATFSVIVLSGVWAALTWVDWHRRRRLMRAYESSSAMKRLYVHC</sequence>
<comment type="caution">
    <text evidence="3">The sequence shown here is derived from an EMBL/GenBank/DDBJ whole genome shotgun (WGS) entry which is preliminary data.</text>
</comment>
<gene>
    <name evidence="3" type="ORF">L596_025665</name>
</gene>
<keyword evidence="2" id="KW-0812">Transmembrane</keyword>
<evidence type="ECO:0000313" key="3">
    <source>
        <dbReference type="EMBL" id="TKR65234.1"/>
    </source>
</evidence>